<comment type="subcellular location">
    <subcellularLocation>
        <location evidence="1">Nucleus</location>
    </subcellularLocation>
</comment>
<sequence length="112" mass="13023">MELSDDETTNQFVDVNVEHNEAEGVHVTFRVDNHYRLPKKWAKEHGSDRNVALKIVDTVGRVWDVEVVVEFSQGCSRYYVQGMKHLVRDKNMAADDVFQLVFVKCKGMFQFN</sequence>
<keyword evidence="5" id="KW-0539">Nucleus</keyword>
<comment type="caution">
    <text evidence="7">The sequence shown here is derived from an EMBL/GenBank/DDBJ whole genome shotgun (WGS) entry which is preliminary data.</text>
</comment>
<keyword evidence="8" id="KW-1185">Reference proteome</keyword>
<dbReference type="Gramene" id="mRNA:HanXRQr2_Chr12g0541301">
    <property type="protein sequence ID" value="mRNA:HanXRQr2_Chr12g0541301"/>
    <property type="gene ID" value="HanXRQr2_Chr12g0541301"/>
</dbReference>
<keyword evidence="4" id="KW-0804">Transcription</keyword>
<evidence type="ECO:0000313" key="8">
    <source>
        <dbReference type="Proteomes" id="UP000215914"/>
    </source>
</evidence>
<evidence type="ECO:0000256" key="2">
    <source>
        <dbReference type="ARBA" id="ARBA00023015"/>
    </source>
</evidence>
<evidence type="ECO:0000256" key="3">
    <source>
        <dbReference type="ARBA" id="ARBA00023125"/>
    </source>
</evidence>
<dbReference type="GO" id="GO:0005634">
    <property type="term" value="C:nucleus"/>
    <property type="evidence" value="ECO:0007669"/>
    <property type="project" value="UniProtKB-SubCell"/>
</dbReference>
<dbReference type="GO" id="GO:0003677">
    <property type="term" value="F:DNA binding"/>
    <property type="evidence" value="ECO:0007669"/>
    <property type="project" value="UniProtKB-KW"/>
</dbReference>
<organism evidence="7 8">
    <name type="scientific">Helianthus annuus</name>
    <name type="common">Common sunflower</name>
    <dbReference type="NCBI Taxonomy" id="4232"/>
    <lineage>
        <taxon>Eukaryota</taxon>
        <taxon>Viridiplantae</taxon>
        <taxon>Streptophyta</taxon>
        <taxon>Embryophyta</taxon>
        <taxon>Tracheophyta</taxon>
        <taxon>Spermatophyta</taxon>
        <taxon>Magnoliopsida</taxon>
        <taxon>eudicotyledons</taxon>
        <taxon>Gunneridae</taxon>
        <taxon>Pentapetalae</taxon>
        <taxon>asterids</taxon>
        <taxon>campanulids</taxon>
        <taxon>Asterales</taxon>
        <taxon>Asteraceae</taxon>
        <taxon>Asteroideae</taxon>
        <taxon>Heliantheae alliance</taxon>
        <taxon>Heliantheae</taxon>
        <taxon>Helianthus</taxon>
    </lineage>
</organism>
<evidence type="ECO:0000256" key="4">
    <source>
        <dbReference type="ARBA" id="ARBA00023163"/>
    </source>
</evidence>
<dbReference type="Gene3D" id="2.40.330.10">
    <property type="entry name" value="DNA-binding pseudobarrel domain"/>
    <property type="match status" value="1"/>
</dbReference>
<dbReference type="Pfam" id="PF02362">
    <property type="entry name" value="B3"/>
    <property type="match status" value="1"/>
</dbReference>
<protein>
    <submittedName>
        <fullName evidence="7">Transcription factor B3-Domain family</fullName>
    </submittedName>
</protein>
<keyword evidence="3" id="KW-0238">DNA-binding</keyword>
<evidence type="ECO:0000259" key="6">
    <source>
        <dbReference type="Pfam" id="PF02362"/>
    </source>
</evidence>
<proteinExistence type="predicted"/>
<dbReference type="InterPro" id="IPR015300">
    <property type="entry name" value="DNA-bd_pseudobarrel_sf"/>
</dbReference>
<evidence type="ECO:0000313" key="7">
    <source>
        <dbReference type="EMBL" id="KAF5777911.1"/>
    </source>
</evidence>
<keyword evidence="2" id="KW-0805">Transcription regulation</keyword>
<dbReference type="Proteomes" id="UP000215914">
    <property type="component" value="Unassembled WGS sequence"/>
</dbReference>
<reference evidence="7" key="2">
    <citation type="submission" date="2020-06" db="EMBL/GenBank/DDBJ databases">
        <title>Helianthus annuus Genome sequencing and assembly Release 2.</title>
        <authorList>
            <person name="Gouzy J."/>
            <person name="Langlade N."/>
            <person name="Munos S."/>
        </authorList>
    </citation>
    <scope>NUCLEOTIDE SEQUENCE</scope>
    <source>
        <tissue evidence="7">Leaves</tissue>
    </source>
</reference>
<feature type="domain" description="TF-B3" evidence="6">
    <location>
        <begin position="35"/>
        <end position="105"/>
    </location>
</feature>
<dbReference type="EMBL" id="MNCJ02000327">
    <property type="protein sequence ID" value="KAF5777911.1"/>
    <property type="molecule type" value="Genomic_DNA"/>
</dbReference>
<name>A0A9K3HGH7_HELAN</name>
<dbReference type="AlphaFoldDB" id="A0A9K3HGH7"/>
<dbReference type="InterPro" id="IPR003340">
    <property type="entry name" value="B3_DNA-bd"/>
</dbReference>
<dbReference type="SUPFAM" id="SSF101936">
    <property type="entry name" value="DNA-binding pseudobarrel domain"/>
    <property type="match status" value="1"/>
</dbReference>
<reference evidence="7" key="1">
    <citation type="journal article" date="2017" name="Nature">
        <title>The sunflower genome provides insights into oil metabolism, flowering and Asterid evolution.</title>
        <authorList>
            <person name="Badouin H."/>
            <person name="Gouzy J."/>
            <person name="Grassa C.J."/>
            <person name="Murat F."/>
            <person name="Staton S.E."/>
            <person name="Cottret L."/>
            <person name="Lelandais-Briere C."/>
            <person name="Owens G.L."/>
            <person name="Carrere S."/>
            <person name="Mayjonade B."/>
            <person name="Legrand L."/>
            <person name="Gill N."/>
            <person name="Kane N.C."/>
            <person name="Bowers J.E."/>
            <person name="Hubner S."/>
            <person name="Bellec A."/>
            <person name="Berard A."/>
            <person name="Berges H."/>
            <person name="Blanchet N."/>
            <person name="Boniface M.C."/>
            <person name="Brunel D."/>
            <person name="Catrice O."/>
            <person name="Chaidir N."/>
            <person name="Claudel C."/>
            <person name="Donnadieu C."/>
            <person name="Faraut T."/>
            <person name="Fievet G."/>
            <person name="Helmstetter N."/>
            <person name="King M."/>
            <person name="Knapp S.J."/>
            <person name="Lai Z."/>
            <person name="Le Paslier M.C."/>
            <person name="Lippi Y."/>
            <person name="Lorenzon L."/>
            <person name="Mandel J.R."/>
            <person name="Marage G."/>
            <person name="Marchand G."/>
            <person name="Marquand E."/>
            <person name="Bret-Mestries E."/>
            <person name="Morien E."/>
            <person name="Nambeesan S."/>
            <person name="Nguyen T."/>
            <person name="Pegot-Espagnet P."/>
            <person name="Pouilly N."/>
            <person name="Raftis F."/>
            <person name="Sallet E."/>
            <person name="Schiex T."/>
            <person name="Thomas J."/>
            <person name="Vandecasteele C."/>
            <person name="Vares D."/>
            <person name="Vear F."/>
            <person name="Vautrin S."/>
            <person name="Crespi M."/>
            <person name="Mangin B."/>
            <person name="Burke J.M."/>
            <person name="Salse J."/>
            <person name="Munos S."/>
            <person name="Vincourt P."/>
            <person name="Rieseberg L.H."/>
            <person name="Langlade N.B."/>
        </authorList>
    </citation>
    <scope>NUCLEOTIDE SEQUENCE</scope>
    <source>
        <tissue evidence="7">Leaves</tissue>
    </source>
</reference>
<accession>A0A9K3HGH7</accession>
<evidence type="ECO:0000256" key="1">
    <source>
        <dbReference type="ARBA" id="ARBA00004123"/>
    </source>
</evidence>
<evidence type="ECO:0000256" key="5">
    <source>
        <dbReference type="ARBA" id="ARBA00023242"/>
    </source>
</evidence>
<gene>
    <name evidence="7" type="ORF">HanXRQr2_Chr12g0541301</name>
</gene>